<protein>
    <submittedName>
        <fullName evidence="2">Uncharacterized protein</fullName>
    </submittedName>
</protein>
<evidence type="ECO:0000313" key="3">
    <source>
        <dbReference type="Proteomes" id="UP000715781"/>
    </source>
</evidence>
<reference evidence="2" key="2">
    <citation type="journal article" date="2022" name="Microbiol. Resour. Announc.">
        <title>Metagenome Sequencing to Explore Phylogenomics of Terrestrial Cyanobacteria.</title>
        <authorList>
            <person name="Ward R.D."/>
            <person name="Stajich J.E."/>
            <person name="Johansen J.R."/>
            <person name="Huntemann M."/>
            <person name="Clum A."/>
            <person name="Foster B."/>
            <person name="Foster B."/>
            <person name="Roux S."/>
            <person name="Palaniappan K."/>
            <person name="Varghese N."/>
            <person name="Mukherjee S."/>
            <person name="Reddy T.B.K."/>
            <person name="Daum C."/>
            <person name="Copeland A."/>
            <person name="Chen I.A."/>
            <person name="Ivanova N.N."/>
            <person name="Kyrpides N.C."/>
            <person name="Shapiro N."/>
            <person name="Eloe-Fadrosh E.A."/>
            <person name="Pietrasiak N."/>
        </authorList>
    </citation>
    <scope>NUCLEOTIDE SEQUENCE</scope>
    <source>
        <strain evidence="2">JT2-VF2</strain>
    </source>
</reference>
<feature type="region of interest" description="Disordered" evidence="1">
    <location>
        <begin position="243"/>
        <end position="262"/>
    </location>
</feature>
<evidence type="ECO:0000256" key="1">
    <source>
        <dbReference type="SAM" id="MobiDB-lite"/>
    </source>
</evidence>
<sequence>MNTEQTETQREQETPTGIFQAVGVITGDVTFIFEEQRNKYIANITIGQYQYNLFPNGSSWSKSASFNGLRKQIESTGISRQKLIVYPKITHYPGKEQQHNIAFQLVAFEKENVENSISKQLNNLEFKLSGLWQFIPVCRTPCITVMKNFSNERLEYIKQAELANKVNFMKASHIPLIWTDAPVNPFRFNPKISKEEQGKAKFVSIKARFIPGRDVFGFDSLLALPQDEPPKYLKAGKKDKAQVLKSKLASRRQKSGNEPIKVTIKPKVVEKNNNQIGISSATGIEKPKLKNKN</sequence>
<dbReference type="AlphaFoldDB" id="A0A951UI53"/>
<gene>
    <name evidence="2" type="ORF">KME32_23340</name>
</gene>
<comment type="caution">
    <text evidence="2">The sequence shown here is derived from an EMBL/GenBank/DDBJ whole genome shotgun (WGS) entry which is preliminary data.</text>
</comment>
<evidence type="ECO:0000313" key="2">
    <source>
        <dbReference type="EMBL" id="MBW4564019.1"/>
    </source>
</evidence>
<name>A0A951UI53_9NOST</name>
<dbReference type="EMBL" id="JAHHHN010000017">
    <property type="protein sequence ID" value="MBW4564019.1"/>
    <property type="molecule type" value="Genomic_DNA"/>
</dbReference>
<accession>A0A951UI53</accession>
<dbReference type="Proteomes" id="UP000715781">
    <property type="component" value="Unassembled WGS sequence"/>
</dbReference>
<reference evidence="2" key="1">
    <citation type="submission" date="2021-05" db="EMBL/GenBank/DDBJ databases">
        <authorList>
            <person name="Pietrasiak N."/>
            <person name="Ward R."/>
            <person name="Stajich J.E."/>
            <person name="Kurbessoian T."/>
        </authorList>
    </citation>
    <scope>NUCLEOTIDE SEQUENCE</scope>
    <source>
        <strain evidence="2">JT2-VF2</strain>
    </source>
</reference>
<organism evidence="2 3">
    <name type="scientific">Mojavia pulchra JT2-VF2</name>
    <dbReference type="NCBI Taxonomy" id="287848"/>
    <lineage>
        <taxon>Bacteria</taxon>
        <taxon>Bacillati</taxon>
        <taxon>Cyanobacteriota</taxon>
        <taxon>Cyanophyceae</taxon>
        <taxon>Nostocales</taxon>
        <taxon>Nostocaceae</taxon>
    </lineage>
</organism>
<proteinExistence type="predicted"/>